<accession>A0ABR4BDR5</accession>
<comment type="caution">
    <text evidence="1">The sequence shown here is derived from an EMBL/GenBank/DDBJ whole genome shotgun (WGS) entry which is preliminary data.</text>
</comment>
<reference evidence="1 2" key="1">
    <citation type="submission" date="2024-09" db="EMBL/GenBank/DDBJ databases">
        <title>Rethinking Asexuality: The Enigmatic Case of Functional Sexual Genes in Lepraria (Stereocaulaceae).</title>
        <authorList>
            <person name="Doellman M."/>
            <person name="Sun Y."/>
            <person name="Barcenas-Pena A."/>
            <person name="Lumbsch H.T."/>
            <person name="Grewe F."/>
        </authorList>
    </citation>
    <scope>NUCLEOTIDE SEQUENCE [LARGE SCALE GENOMIC DNA]</scope>
    <source>
        <strain evidence="1 2">Grewe 0041</strain>
    </source>
</reference>
<dbReference type="Proteomes" id="UP001590951">
    <property type="component" value="Unassembled WGS sequence"/>
</dbReference>
<protein>
    <submittedName>
        <fullName evidence="1">Uncharacterized protein</fullName>
    </submittedName>
</protein>
<keyword evidence="2" id="KW-1185">Reference proteome</keyword>
<organism evidence="1 2">
    <name type="scientific">Lepraria finkii</name>
    <dbReference type="NCBI Taxonomy" id="1340010"/>
    <lineage>
        <taxon>Eukaryota</taxon>
        <taxon>Fungi</taxon>
        <taxon>Dikarya</taxon>
        <taxon>Ascomycota</taxon>
        <taxon>Pezizomycotina</taxon>
        <taxon>Lecanoromycetes</taxon>
        <taxon>OSLEUM clade</taxon>
        <taxon>Lecanoromycetidae</taxon>
        <taxon>Lecanorales</taxon>
        <taxon>Lecanorineae</taxon>
        <taxon>Stereocaulaceae</taxon>
        <taxon>Lepraria</taxon>
    </lineage>
</organism>
<name>A0ABR4BDR5_9LECA</name>
<proteinExistence type="predicted"/>
<gene>
    <name evidence="1" type="ORF">ABVK25_003636</name>
</gene>
<evidence type="ECO:0000313" key="1">
    <source>
        <dbReference type="EMBL" id="KAL2055994.1"/>
    </source>
</evidence>
<dbReference type="EMBL" id="JBHFEH010000009">
    <property type="protein sequence ID" value="KAL2055994.1"/>
    <property type="molecule type" value="Genomic_DNA"/>
</dbReference>
<evidence type="ECO:0000313" key="2">
    <source>
        <dbReference type="Proteomes" id="UP001590951"/>
    </source>
</evidence>
<sequence>MLVSPTGVPSNTSNGSLYEGPERLSSLSHWCMKSRFRMIWMVYSRTTYASLHESFVEIYLQQLTADLDAKVLGMHFQLVLALHEGLANSFRSAASKRCSLGYPRNQLAY</sequence>